<dbReference type="Gene3D" id="2.160.20.10">
    <property type="entry name" value="Single-stranded right-handed beta-helix, Pectin lyase-like"/>
    <property type="match status" value="1"/>
</dbReference>
<name>A0A1M5VJV3_9FLAO</name>
<evidence type="ECO:0000256" key="4">
    <source>
        <dbReference type="RuleBase" id="RU361169"/>
    </source>
</evidence>
<dbReference type="Proteomes" id="UP000184071">
    <property type="component" value="Unassembled WGS sequence"/>
</dbReference>
<dbReference type="PANTHER" id="PTHR31339:SF9">
    <property type="entry name" value="PLASMIN AND FIBRONECTIN-BINDING PROTEIN A"/>
    <property type="match status" value="1"/>
</dbReference>
<evidence type="ECO:0000259" key="5">
    <source>
        <dbReference type="Pfam" id="PF12708"/>
    </source>
</evidence>
<dbReference type="RefSeq" id="WP_073417860.1">
    <property type="nucleotide sequence ID" value="NZ_FQWC01000011.1"/>
</dbReference>
<dbReference type="InterPro" id="IPR051801">
    <property type="entry name" value="GH28_Enzymes"/>
</dbReference>
<comment type="similarity">
    <text evidence="1 4">Belongs to the glycosyl hydrolase 28 family.</text>
</comment>
<evidence type="ECO:0000256" key="3">
    <source>
        <dbReference type="ARBA" id="ARBA00023295"/>
    </source>
</evidence>
<dbReference type="SUPFAM" id="SSF51126">
    <property type="entry name" value="Pectin lyase-like"/>
    <property type="match status" value="1"/>
</dbReference>
<proteinExistence type="inferred from homology"/>
<evidence type="ECO:0000313" key="6">
    <source>
        <dbReference type="EMBL" id="SHH75487.1"/>
    </source>
</evidence>
<evidence type="ECO:0000256" key="2">
    <source>
        <dbReference type="ARBA" id="ARBA00022801"/>
    </source>
</evidence>
<dbReference type="EMBL" id="FQWC01000011">
    <property type="protein sequence ID" value="SHH75487.1"/>
    <property type="molecule type" value="Genomic_DNA"/>
</dbReference>
<dbReference type="InterPro" id="IPR011050">
    <property type="entry name" value="Pectin_lyase_fold/virulence"/>
</dbReference>
<keyword evidence="2 4" id="KW-0378">Hydrolase</keyword>
<keyword evidence="7" id="KW-1185">Reference proteome</keyword>
<dbReference type="Pfam" id="PF12708">
    <property type="entry name" value="Pect-lyase_RHGA_epim"/>
    <property type="match status" value="1"/>
</dbReference>
<organism evidence="6 7">
    <name type="scientific">Flavobacterium defluvii</name>
    <dbReference type="NCBI Taxonomy" id="370979"/>
    <lineage>
        <taxon>Bacteria</taxon>
        <taxon>Pseudomonadati</taxon>
        <taxon>Bacteroidota</taxon>
        <taxon>Flavobacteriia</taxon>
        <taxon>Flavobacteriales</taxon>
        <taxon>Flavobacteriaceae</taxon>
        <taxon>Flavobacterium</taxon>
    </lineage>
</organism>
<keyword evidence="3 4" id="KW-0326">Glycosidase</keyword>
<protein>
    <submittedName>
        <fullName evidence="6">Pectate lyase superfamily protein</fullName>
    </submittedName>
</protein>
<evidence type="ECO:0000313" key="7">
    <source>
        <dbReference type="Proteomes" id="UP000184071"/>
    </source>
</evidence>
<dbReference type="GO" id="GO:0016829">
    <property type="term" value="F:lyase activity"/>
    <property type="evidence" value="ECO:0007669"/>
    <property type="project" value="UniProtKB-KW"/>
</dbReference>
<dbReference type="PROSITE" id="PS00502">
    <property type="entry name" value="POLYGALACTURONASE"/>
    <property type="match status" value="1"/>
</dbReference>
<dbReference type="InterPro" id="IPR000743">
    <property type="entry name" value="Glyco_hydro_28"/>
</dbReference>
<keyword evidence="6" id="KW-0456">Lyase</keyword>
<dbReference type="OrthoDB" id="9795222at2"/>
<gene>
    <name evidence="6" type="ORF">SAMN05443663_11133</name>
</gene>
<dbReference type="Pfam" id="PF00295">
    <property type="entry name" value="Glyco_hydro_28"/>
    <property type="match status" value="1"/>
</dbReference>
<dbReference type="PANTHER" id="PTHR31339">
    <property type="entry name" value="PECTIN LYASE-RELATED"/>
    <property type="match status" value="1"/>
</dbReference>
<dbReference type="STRING" id="370979.SAMN05443663_11133"/>
<dbReference type="GO" id="GO:0004650">
    <property type="term" value="F:polygalacturonase activity"/>
    <property type="evidence" value="ECO:0007669"/>
    <property type="project" value="InterPro"/>
</dbReference>
<dbReference type="InterPro" id="IPR012334">
    <property type="entry name" value="Pectin_lyas_fold"/>
</dbReference>
<feature type="domain" description="Rhamnogalacturonase A/B/Epimerase-like pectate lyase" evidence="5">
    <location>
        <begin position="58"/>
        <end position="112"/>
    </location>
</feature>
<dbReference type="GO" id="GO:0005975">
    <property type="term" value="P:carbohydrate metabolic process"/>
    <property type="evidence" value="ECO:0007669"/>
    <property type="project" value="InterPro"/>
</dbReference>
<dbReference type="InterPro" id="IPR024535">
    <property type="entry name" value="RHGA/B-epi-like_pectate_lyase"/>
</dbReference>
<dbReference type="SMART" id="SM00710">
    <property type="entry name" value="PbH1"/>
    <property type="match status" value="5"/>
</dbReference>
<reference evidence="7" key="1">
    <citation type="submission" date="2016-11" db="EMBL/GenBank/DDBJ databases">
        <authorList>
            <person name="Varghese N."/>
            <person name="Submissions S."/>
        </authorList>
    </citation>
    <scope>NUCLEOTIDE SEQUENCE [LARGE SCALE GENOMIC DNA]</scope>
    <source>
        <strain evidence="7">DSM 17963</strain>
    </source>
</reference>
<accession>A0A1M5VJV3</accession>
<evidence type="ECO:0000256" key="1">
    <source>
        <dbReference type="ARBA" id="ARBA00008834"/>
    </source>
</evidence>
<dbReference type="AlphaFoldDB" id="A0A1M5VJV3"/>
<dbReference type="InterPro" id="IPR006626">
    <property type="entry name" value="PbH1"/>
</dbReference>
<sequence length="479" mass="52966">MTTNCGTTFRSIVLFSVTIITALSCSKKINTLSESDPWKRIELTIKNIPQTKFQDKIYNINDFGAIADGKTLNTSAFEKAIKACAENGGGKVLVPNGKYLTGAIHLESNVNLHLDDNAEILFSLNPKDYPIVHTSWEGTEVMNYSPLIYAKNKTNVAVTGKGILNGQADSTNWWIWSGGKNYGWKKGIPSQNDPANRDVLVEMAEKGIPVSERVFGDGRYLRPNFIEFFECNTVLVKDITVINSPFWILHPIKTNNIIIDGVTVNSHGPNNDGCDPEYSQNVIIKNCTFNTGDDCIAIKSGRDAEGRRVAIPSKNIIVQNCKMIDGHGGVVIGSEVSAGVNNVFVENCKMDSPNLDRAIRIKTNSKRGGVIENVFVRNLEVGTVKECVLLVTMFYNVYGAQTGNFIPTVRNISLENITVKNGGKYSVWAEGYKESPVENITLKNVKIEKVDSVYLLKNIKNIHFVNTYINGEKADQNIK</sequence>